<feature type="transmembrane region" description="Helical" evidence="8">
    <location>
        <begin position="146"/>
        <end position="169"/>
    </location>
</feature>
<dbReference type="SUPFAM" id="SSF103473">
    <property type="entry name" value="MFS general substrate transporter"/>
    <property type="match status" value="1"/>
</dbReference>
<evidence type="ECO:0000259" key="9">
    <source>
        <dbReference type="PROSITE" id="PS50850"/>
    </source>
</evidence>
<evidence type="ECO:0000256" key="1">
    <source>
        <dbReference type="ARBA" id="ARBA00004651"/>
    </source>
</evidence>
<dbReference type="PANTHER" id="PTHR23517:SF2">
    <property type="entry name" value="MULTIDRUG RESISTANCE PROTEIN MDTH"/>
    <property type="match status" value="1"/>
</dbReference>
<evidence type="ECO:0000256" key="2">
    <source>
        <dbReference type="ARBA" id="ARBA00022448"/>
    </source>
</evidence>
<dbReference type="GO" id="GO:0005886">
    <property type="term" value="C:plasma membrane"/>
    <property type="evidence" value="ECO:0007669"/>
    <property type="project" value="UniProtKB-SubCell"/>
</dbReference>
<dbReference type="EMBL" id="CP108264">
    <property type="protein sequence ID" value="WTU78093.1"/>
    <property type="molecule type" value="Genomic_DNA"/>
</dbReference>
<feature type="transmembrane region" description="Helical" evidence="8">
    <location>
        <begin position="109"/>
        <end position="134"/>
    </location>
</feature>
<evidence type="ECO:0000313" key="10">
    <source>
        <dbReference type="EMBL" id="WTU78093.1"/>
    </source>
</evidence>
<evidence type="ECO:0000256" key="6">
    <source>
        <dbReference type="ARBA" id="ARBA00023136"/>
    </source>
</evidence>
<proteinExistence type="predicted"/>
<keyword evidence="5 8" id="KW-1133">Transmembrane helix</keyword>
<feature type="region of interest" description="Disordered" evidence="7">
    <location>
        <begin position="438"/>
        <end position="458"/>
    </location>
</feature>
<dbReference type="Gene3D" id="1.20.1250.20">
    <property type="entry name" value="MFS general substrate transporter like domains"/>
    <property type="match status" value="1"/>
</dbReference>
<reference evidence="10" key="1">
    <citation type="submission" date="2022-10" db="EMBL/GenBank/DDBJ databases">
        <title>The complete genomes of actinobacterial strains from the NBC collection.</title>
        <authorList>
            <person name="Joergensen T.S."/>
            <person name="Alvarez Arevalo M."/>
            <person name="Sterndorff E.B."/>
            <person name="Faurdal D."/>
            <person name="Vuksanovic O."/>
            <person name="Mourched A.-S."/>
            <person name="Charusanti P."/>
            <person name="Shaw S."/>
            <person name="Blin K."/>
            <person name="Weber T."/>
        </authorList>
    </citation>
    <scope>NUCLEOTIDE SEQUENCE</scope>
    <source>
        <strain evidence="10">NBC_00049</strain>
    </source>
</reference>
<comment type="subcellular location">
    <subcellularLocation>
        <location evidence="1">Cell membrane</location>
        <topology evidence="1">Multi-pass membrane protein</topology>
    </subcellularLocation>
</comment>
<evidence type="ECO:0000256" key="3">
    <source>
        <dbReference type="ARBA" id="ARBA00022475"/>
    </source>
</evidence>
<dbReference type="GO" id="GO:0022857">
    <property type="term" value="F:transmembrane transporter activity"/>
    <property type="evidence" value="ECO:0007669"/>
    <property type="project" value="InterPro"/>
</dbReference>
<keyword evidence="2" id="KW-0813">Transport</keyword>
<keyword evidence="3" id="KW-1003">Cell membrane</keyword>
<feature type="transmembrane region" description="Helical" evidence="8">
    <location>
        <begin position="349"/>
        <end position="372"/>
    </location>
</feature>
<feature type="region of interest" description="Disordered" evidence="7">
    <location>
        <begin position="205"/>
        <end position="246"/>
    </location>
</feature>
<sequence length="458" mass="46703">MKKEEAPIGVFEALKATPTPVRYLLGGVLINQLGAFVQTFLVLYLTFRGASVSTAGLSLVAYSVGSIFGTMLGGEFTQRFGPRATIVVAMAGSAPLVASIALLSGPGTLWPLLVVVGLAGLFTQAYRPAAAVLLSDLMPDRYQVMAFSMMRIALNIGAALAPLIAAGLILVDWDLLFWIDGATALLYALLAFALLPKKAVPDGAAEDGTEAAGTGTDTGTDTASGSGSGSGSGSKETSGSAAAPATSSGSAYAAMLRDRKYLYYLAAVLLGSLTYAQGHIALPLELVAADYPTSFYSTVLTVSSVVLITCELKITAYLSRLPKHVRVISGHLVEAVGLAVYALSSRSGAFTIAGAVLVVAGIMIAAPSMFAHPATFPSAVKARYIGTMQAVGGAAGAVAPLFGVFLWTQLGSGFWLLCGVVTAVAGLLALAGVRQPPEPAPAPDAHTQGKPEVVGGAS</sequence>
<feature type="compositionally biased region" description="Low complexity" evidence="7">
    <location>
        <begin position="210"/>
        <end position="225"/>
    </location>
</feature>
<dbReference type="InterPro" id="IPR020846">
    <property type="entry name" value="MFS_dom"/>
</dbReference>
<dbReference type="AlphaFoldDB" id="A0AAU2K233"/>
<keyword evidence="4 8" id="KW-0812">Transmembrane</keyword>
<evidence type="ECO:0000256" key="4">
    <source>
        <dbReference type="ARBA" id="ARBA00022692"/>
    </source>
</evidence>
<accession>A0AAU2K233</accession>
<protein>
    <submittedName>
        <fullName evidence="10">MFS transporter</fullName>
    </submittedName>
</protein>
<feature type="transmembrane region" description="Helical" evidence="8">
    <location>
        <begin position="175"/>
        <end position="195"/>
    </location>
</feature>
<feature type="compositionally biased region" description="Low complexity" evidence="7">
    <location>
        <begin position="233"/>
        <end position="246"/>
    </location>
</feature>
<dbReference type="InterPro" id="IPR011701">
    <property type="entry name" value="MFS"/>
</dbReference>
<feature type="transmembrane region" description="Helical" evidence="8">
    <location>
        <begin position="294"/>
        <end position="312"/>
    </location>
</feature>
<feature type="transmembrane region" description="Helical" evidence="8">
    <location>
        <begin position="51"/>
        <end position="72"/>
    </location>
</feature>
<feature type="domain" description="Major facilitator superfamily (MFS) profile" evidence="9">
    <location>
        <begin position="19"/>
        <end position="437"/>
    </location>
</feature>
<name>A0AAU2K233_9ACTN</name>
<keyword evidence="6 8" id="KW-0472">Membrane</keyword>
<feature type="transmembrane region" description="Helical" evidence="8">
    <location>
        <begin position="21"/>
        <end position="45"/>
    </location>
</feature>
<dbReference type="InterPro" id="IPR036259">
    <property type="entry name" value="MFS_trans_sf"/>
</dbReference>
<dbReference type="Pfam" id="PF07690">
    <property type="entry name" value="MFS_1"/>
    <property type="match status" value="1"/>
</dbReference>
<feature type="transmembrane region" description="Helical" evidence="8">
    <location>
        <begin position="413"/>
        <end position="433"/>
    </location>
</feature>
<gene>
    <name evidence="10" type="ORF">OG327_35000</name>
</gene>
<feature type="transmembrane region" description="Helical" evidence="8">
    <location>
        <begin position="261"/>
        <end position="282"/>
    </location>
</feature>
<dbReference type="InterPro" id="IPR050171">
    <property type="entry name" value="MFS_Transporters"/>
</dbReference>
<evidence type="ECO:0000256" key="5">
    <source>
        <dbReference type="ARBA" id="ARBA00022989"/>
    </source>
</evidence>
<evidence type="ECO:0000256" key="8">
    <source>
        <dbReference type="SAM" id="Phobius"/>
    </source>
</evidence>
<organism evidence="10">
    <name type="scientific">Streptomyces sp. NBC_00049</name>
    <dbReference type="NCBI Taxonomy" id="2903617"/>
    <lineage>
        <taxon>Bacteria</taxon>
        <taxon>Bacillati</taxon>
        <taxon>Actinomycetota</taxon>
        <taxon>Actinomycetes</taxon>
        <taxon>Kitasatosporales</taxon>
        <taxon>Streptomycetaceae</taxon>
        <taxon>Streptomyces</taxon>
    </lineage>
</organism>
<dbReference type="PROSITE" id="PS50850">
    <property type="entry name" value="MFS"/>
    <property type="match status" value="1"/>
</dbReference>
<evidence type="ECO:0000256" key="7">
    <source>
        <dbReference type="SAM" id="MobiDB-lite"/>
    </source>
</evidence>
<dbReference type="PANTHER" id="PTHR23517">
    <property type="entry name" value="RESISTANCE PROTEIN MDTM, PUTATIVE-RELATED-RELATED"/>
    <property type="match status" value="1"/>
</dbReference>
<feature type="transmembrane region" description="Helical" evidence="8">
    <location>
        <begin position="384"/>
        <end position="407"/>
    </location>
</feature>